<dbReference type="Pfam" id="PF10110">
    <property type="entry name" value="GPDPase_memb"/>
    <property type="match status" value="1"/>
</dbReference>
<dbReference type="RefSeq" id="WP_142507798.1">
    <property type="nucleotide sequence ID" value="NZ_SADV01000003.1"/>
</dbReference>
<dbReference type="Proteomes" id="UP000317944">
    <property type="component" value="Unassembled WGS sequence"/>
</dbReference>
<dbReference type="SUPFAM" id="SSF51695">
    <property type="entry name" value="PLC-like phosphodiesterases"/>
    <property type="match status" value="1"/>
</dbReference>
<keyword evidence="1" id="KW-0812">Transmembrane</keyword>
<dbReference type="GO" id="GO:0008081">
    <property type="term" value="F:phosphoric diester hydrolase activity"/>
    <property type="evidence" value="ECO:0007669"/>
    <property type="project" value="InterPro"/>
</dbReference>
<dbReference type="PANTHER" id="PTHR46211:SF8">
    <property type="entry name" value="PHOSPHODIESTERASE"/>
    <property type="match status" value="1"/>
</dbReference>
<keyword evidence="1" id="KW-0472">Membrane</keyword>
<dbReference type="PROSITE" id="PS51704">
    <property type="entry name" value="GP_PDE"/>
    <property type="match status" value="1"/>
</dbReference>
<dbReference type="PANTHER" id="PTHR46211">
    <property type="entry name" value="GLYCEROPHOSPHORYL DIESTER PHOSPHODIESTERASE"/>
    <property type="match status" value="1"/>
</dbReference>
<dbReference type="AlphaFoldDB" id="A0A544UTD1"/>
<feature type="transmembrane region" description="Helical" evidence="1">
    <location>
        <begin position="217"/>
        <end position="241"/>
    </location>
</feature>
<feature type="transmembrane region" description="Helical" evidence="1">
    <location>
        <begin position="313"/>
        <end position="332"/>
    </location>
</feature>
<dbReference type="GO" id="GO:0006629">
    <property type="term" value="P:lipid metabolic process"/>
    <property type="evidence" value="ECO:0007669"/>
    <property type="project" value="InterPro"/>
</dbReference>
<feature type="transmembrane region" description="Helical" evidence="1">
    <location>
        <begin position="261"/>
        <end position="293"/>
    </location>
</feature>
<protein>
    <submittedName>
        <fullName evidence="3">Glycerophosphodiester phosphodiesterase</fullName>
    </submittedName>
</protein>
<keyword evidence="1" id="KW-1133">Transmembrane helix</keyword>
<dbReference type="Gene3D" id="3.20.20.190">
    <property type="entry name" value="Phosphatidylinositol (PI) phosphodiesterase"/>
    <property type="match status" value="1"/>
</dbReference>
<name>A0A544UTD1_LYSSH</name>
<dbReference type="Pfam" id="PF03009">
    <property type="entry name" value="GDPD"/>
    <property type="match status" value="1"/>
</dbReference>
<feature type="transmembrane region" description="Helical" evidence="1">
    <location>
        <begin position="119"/>
        <end position="145"/>
    </location>
</feature>
<feature type="transmembrane region" description="Helical" evidence="1">
    <location>
        <begin position="65"/>
        <end position="98"/>
    </location>
</feature>
<organism evidence="3 4">
    <name type="scientific">Lysinibacillus sphaericus</name>
    <name type="common">Bacillus sphaericus</name>
    <dbReference type="NCBI Taxonomy" id="1421"/>
    <lineage>
        <taxon>Bacteria</taxon>
        <taxon>Bacillati</taxon>
        <taxon>Bacillota</taxon>
        <taxon>Bacilli</taxon>
        <taxon>Bacillales</taxon>
        <taxon>Bacillaceae</taxon>
        <taxon>Lysinibacillus</taxon>
    </lineage>
</organism>
<evidence type="ECO:0000313" key="4">
    <source>
        <dbReference type="Proteomes" id="UP000317944"/>
    </source>
</evidence>
<comment type="caution">
    <text evidence="3">The sequence shown here is derived from an EMBL/GenBank/DDBJ whole genome shotgun (WGS) entry which is preliminary data.</text>
</comment>
<dbReference type="InterPro" id="IPR017946">
    <property type="entry name" value="PLC-like_Pdiesterase_TIM-brl"/>
</dbReference>
<dbReference type="InterPro" id="IPR030395">
    <property type="entry name" value="GP_PDE_dom"/>
</dbReference>
<dbReference type="InterPro" id="IPR018476">
    <property type="entry name" value="GlyceroP-diester-Pdiesterase_M"/>
</dbReference>
<dbReference type="EMBL" id="SADV01000003">
    <property type="protein sequence ID" value="TQR37104.1"/>
    <property type="molecule type" value="Genomic_DNA"/>
</dbReference>
<evidence type="ECO:0000313" key="3">
    <source>
        <dbReference type="EMBL" id="TQR37104.1"/>
    </source>
</evidence>
<feature type="transmembrane region" description="Helical" evidence="1">
    <location>
        <begin position="21"/>
        <end position="45"/>
    </location>
</feature>
<proteinExistence type="predicted"/>
<dbReference type="OrthoDB" id="384721at2"/>
<evidence type="ECO:0000256" key="1">
    <source>
        <dbReference type="SAM" id="Phobius"/>
    </source>
</evidence>
<evidence type="ECO:0000259" key="2">
    <source>
        <dbReference type="PROSITE" id="PS51704"/>
    </source>
</evidence>
<dbReference type="CDD" id="cd08579">
    <property type="entry name" value="GDPD_memb_like"/>
    <property type="match status" value="1"/>
</dbReference>
<feature type="domain" description="GP-PDE" evidence="2">
    <location>
        <begin position="341"/>
        <end position="568"/>
    </location>
</feature>
<reference evidence="3 4" key="1">
    <citation type="submission" date="2018-03" db="EMBL/GenBank/DDBJ databases">
        <title>Aerobic endospore-forming bacteria genome sequencing and assembly.</title>
        <authorList>
            <person name="Cavalcante D.A."/>
            <person name="Driks A."/>
            <person name="Putonti C."/>
            <person name="De-Souza M.T."/>
        </authorList>
    </citation>
    <scope>NUCLEOTIDE SEQUENCE [LARGE SCALE GENOMIC DNA]</scope>
    <source>
        <strain evidence="3 4">SDF0037</strain>
    </source>
</reference>
<feature type="transmembrane region" description="Helical" evidence="1">
    <location>
        <begin position="171"/>
        <end position="196"/>
    </location>
</feature>
<sequence length="589" mass="67976">MHKEGQVMRQAVYNIYMYRIDYIQVFALIKLFQFLLIVPMTAIVFKLMLRVTGYTHITEQNIQSFMVHPFVISMFIFLIVLIFLFIYYEMGFLFLMAFYQQRGIRYRYLHIWQQLNRKVLSFFSIQVIFLFIYIALLLPLASFIFPLTLTQAMTIPHFLTDEIMSSRSGRLLYAAMVIVLVIVGIRSILALPIFTIQPKISLFRSFIHSWRFSKQDLLKLLGLLAILVTVLLLVMLGITLISTLPLYMLERLIPSTALVTAGITIAFLEMVFVVLFSILQAMISQVMVAFTYYTPLSKTRFTPKFRRRRYKPLLFIVLFVFIALSVMNIISLEKSVYAPDTKIIAHRGYTEGNVENTISGLVSAASAGADLIEIDIQQTVDGQFVVFHDRTLRRLTGKNGVISNMTLGELKTLTIHANGFNDKISSLDDFIEIAKALNVSLLIELKVHGKETEDVLPKLVEKLKAYKVLDTYYVQSSDPQMMSQLKKLAPNLRVGIVYALNIGPMDETVDFISLEEAWVTDQLISEMKQQKIKLFVWTLNKDQSLHDFIRKNVNGVITDLPDMALKIRKKQNERDYFLQRILNLLQFMF</sequence>
<gene>
    <name evidence="3" type="ORF">C7Y47_05265</name>
</gene>
<accession>A0A544UTD1</accession>